<reference evidence="1 2" key="1">
    <citation type="journal article" date="2019" name="Genome Biol. Evol.">
        <title>Insights into the evolution of the New World diploid cottons (Gossypium, subgenus Houzingenia) based on genome sequencing.</title>
        <authorList>
            <person name="Grover C.E."/>
            <person name="Arick M.A. 2nd"/>
            <person name="Thrash A."/>
            <person name="Conover J.L."/>
            <person name="Sanders W.S."/>
            <person name="Peterson D.G."/>
            <person name="Frelichowski J.E."/>
            <person name="Scheffler J.A."/>
            <person name="Scheffler B.E."/>
            <person name="Wendel J.F."/>
        </authorList>
    </citation>
    <scope>NUCLEOTIDE SEQUENCE [LARGE SCALE GENOMIC DNA]</scope>
    <source>
        <strain evidence="1">8</strain>
        <tissue evidence="1">Leaf</tissue>
    </source>
</reference>
<name>A0A7J8PDW9_GOSRA</name>
<evidence type="ECO:0000313" key="2">
    <source>
        <dbReference type="Proteomes" id="UP000593578"/>
    </source>
</evidence>
<comment type="caution">
    <text evidence="1">The sequence shown here is derived from an EMBL/GenBank/DDBJ whole genome shotgun (WGS) entry which is preliminary data.</text>
</comment>
<organism evidence="1 2">
    <name type="scientific">Gossypium raimondii</name>
    <name type="common">Peruvian cotton</name>
    <name type="synonym">Gossypium klotzschianum subsp. raimondii</name>
    <dbReference type="NCBI Taxonomy" id="29730"/>
    <lineage>
        <taxon>Eukaryota</taxon>
        <taxon>Viridiplantae</taxon>
        <taxon>Streptophyta</taxon>
        <taxon>Embryophyta</taxon>
        <taxon>Tracheophyta</taxon>
        <taxon>Spermatophyta</taxon>
        <taxon>Magnoliopsida</taxon>
        <taxon>eudicotyledons</taxon>
        <taxon>Gunneridae</taxon>
        <taxon>Pentapetalae</taxon>
        <taxon>rosids</taxon>
        <taxon>malvids</taxon>
        <taxon>Malvales</taxon>
        <taxon>Malvaceae</taxon>
        <taxon>Malvoideae</taxon>
        <taxon>Gossypium</taxon>
    </lineage>
</organism>
<sequence>MGGEVCFCGDCKEKSSFQKLIINMYMLRVL</sequence>
<dbReference type="AlphaFoldDB" id="A0A7J8PDW9"/>
<proteinExistence type="predicted"/>
<dbReference type="Proteomes" id="UP000593578">
    <property type="component" value="Unassembled WGS sequence"/>
</dbReference>
<gene>
    <name evidence="1" type="ORF">Gorai_000605</name>
</gene>
<accession>A0A7J8PDW9</accession>
<protein>
    <submittedName>
        <fullName evidence="1">Uncharacterized protein</fullName>
    </submittedName>
</protein>
<dbReference type="EMBL" id="JABEZZ010000006">
    <property type="protein sequence ID" value="MBA0587477.1"/>
    <property type="molecule type" value="Genomic_DNA"/>
</dbReference>
<evidence type="ECO:0000313" key="1">
    <source>
        <dbReference type="EMBL" id="MBA0587477.1"/>
    </source>
</evidence>